<organism evidence="9 10">
    <name type="scientific">Clostridium thermosuccinogenes</name>
    <dbReference type="NCBI Taxonomy" id="84032"/>
    <lineage>
        <taxon>Bacteria</taxon>
        <taxon>Bacillati</taxon>
        <taxon>Bacillota</taxon>
        <taxon>Clostridia</taxon>
        <taxon>Eubacteriales</taxon>
        <taxon>Clostridiaceae</taxon>
        <taxon>Clostridium</taxon>
    </lineage>
</organism>
<feature type="transmembrane region" description="Helical" evidence="8">
    <location>
        <begin position="288"/>
        <end position="310"/>
    </location>
</feature>
<feature type="transmembrane region" description="Helical" evidence="8">
    <location>
        <begin position="169"/>
        <end position="188"/>
    </location>
</feature>
<dbReference type="KEGG" id="cthd:CDO33_20420"/>
<dbReference type="InterPro" id="IPR004776">
    <property type="entry name" value="Mem_transp_PIN-like"/>
</dbReference>
<reference evidence="9 10" key="1">
    <citation type="submission" date="2017-06" db="EMBL/GenBank/DDBJ databases">
        <title>Investigating the central metabolism of Clostridium thermosuccinogenes.</title>
        <authorList>
            <person name="Koendjbiharie J.G."/>
            <person name="van Kranenburg R."/>
        </authorList>
    </citation>
    <scope>NUCLEOTIDE SEQUENCE [LARGE SCALE GENOMIC DNA]</scope>
    <source>
        <strain evidence="9 10">DSM 5806</strain>
    </source>
</reference>
<keyword evidence="5 8" id="KW-0812">Transmembrane</keyword>
<dbReference type="EMBL" id="NIOJ01000028">
    <property type="protein sequence ID" value="PNT98391.1"/>
    <property type="molecule type" value="Genomic_DNA"/>
</dbReference>
<evidence type="ECO:0000313" key="9">
    <source>
        <dbReference type="EMBL" id="PNT98391.1"/>
    </source>
</evidence>
<keyword evidence="7 8" id="KW-0472">Membrane</keyword>
<dbReference type="Pfam" id="PF03547">
    <property type="entry name" value="Mem_trans"/>
    <property type="match status" value="2"/>
</dbReference>
<feature type="transmembrane region" description="Helical" evidence="8">
    <location>
        <begin position="67"/>
        <end position="87"/>
    </location>
</feature>
<protein>
    <submittedName>
        <fullName evidence="9">Malate transporter</fullName>
    </submittedName>
</protein>
<sequence>MVFLEAVQGVLSIIFMISTGYFLSHKGWFDDKSSKLLSKLVVSLSLPAYMISNLVSNYSKDELLQLGSGLVIPFASMILCYLIAVAASKLIKIPDGRKGTFCSMFALSNTIFVGLPVNLALFGDISIPYVLLYYIANTTLFWTVGVYGISRDAGNSGGKVLTGSNIKRIFSPPLTGFLLAIVLILLEIHLPKSILDTCKYLGNLTTPLSMLFIGIIIHSVNLKEIKVDKDMVVLLAGRFIVAPLLVFAMTFMIPMPLLMKKVFVIQAAMPAMTQTSIIAENYNADYKYAAVMTAVTTMASLISIPLYMALLSLL</sequence>
<dbReference type="PANTHER" id="PTHR36838">
    <property type="entry name" value="AUXIN EFFLUX CARRIER FAMILY PROTEIN"/>
    <property type="match status" value="1"/>
</dbReference>
<keyword evidence="6 8" id="KW-1133">Transmembrane helix</keyword>
<feature type="transmembrane region" description="Helical" evidence="8">
    <location>
        <begin position="6"/>
        <end position="24"/>
    </location>
</feature>
<keyword evidence="3" id="KW-0813">Transport</keyword>
<dbReference type="OrthoDB" id="9798064at2"/>
<accession>A0A2K2FHZ4</accession>
<evidence type="ECO:0000256" key="2">
    <source>
        <dbReference type="ARBA" id="ARBA00010145"/>
    </source>
</evidence>
<dbReference type="Gene3D" id="1.20.1530.20">
    <property type="match status" value="1"/>
</dbReference>
<comment type="similarity">
    <text evidence="2">Belongs to the auxin efflux carrier (TC 2.A.69) family.</text>
</comment>
<evidence type="ECO:0000256" key="4">
    <source>
        <dbReference type="ARBA" id="ARBA00022475"/>
    </source>
</evidence>
<keyword evidence="10" id="KW-1185">Reference proteome</keyword>
<feature type="transmembrane region" description="Helical" evidence="8">
    <location>
        <begin position="200"/>
        <end position="220"/>
    </location>
</feature>
<evidence type="ECO:0000256" key="8">
    <source>
        <dbReference type="SAM" id="Phobius"/>
    </source>
</evidence>
<keyword evidence="4" id="KW-1003">Cell membrane</keyword>
<dbReference type="PANTHER" id="PTHR36838:SF1">
    <property type="entry name" value="SLR1864 PROTEIN"/>
    <property type="match status" value="1"/>
</dbReference>
<comment type="subcellular location">
    <subcellularLocation>
        <location evidence="1">Cell membrane</location>
        <topology evidence="1">Multi-pass membrane protein</topology>
    </subcellularLocation>
</comment>
<evidence type="ECO:0000256" key="3">
    <source>
        <dbReference type="ARBA" id="ARBA00022448"/>
    </source>
</evidence>
<dbReference type="AlphaFoldDB" id="A0A2K2FHZ4"/>
<feature type="transmembrane region" description="Helical" evidence="8">
    <location>
        <begin position="127"/>
        <end position="149"/>
    </location>
</feature>
<feature type="transmembrane region" description="Helical" evidence="8">
    <location>
        <begin position="232"/>
        <end position="253"/>
    </location>
</feature>
<evidence type="ECO:0000256" key="1">
    <source>
        <dbReference type="ARBA" id="ARBA00004651"/>
    </source>
</evidence>
<evidence type="ECO:0000256" key="5">
    <source>
        <dbReference type="ARBA" id="ARBA00022692"/>
    </source>
</evidence>
<comment type="caution">
    <text evidence="9">The sequence shown here is derived from an EMBL/GenBank/DDBJ whole genome shotgun (WGS) entry which is preliminary data.</text>
</comment>
<evidence type="ECO:0000313" key="10">
    <source>
        <dbReference type="Proteomes" id="UP000236151"/>
    </source>
</evidence>
<gene>
    <name evidence="9" type="ORF">CDQ84_11315</name>
</gene>
<dbReference type="RefSeq" id="WP_103081855.1">
    <property type="nucleotide sequence ID" value="NZ_CP021850.1"/>
</dbReference>
<dbReference type="Proteomes" id="UP000236151">
    <property type="component" value="Unassembled WGS sequence"/>
</dbReference>
<dbReference type="GO" id="GO:0005886">
    <property type="term" value="C:plasma membrane"/>
    <property type="evidence" value="ECO:0007669"/>
    <property type="project" value="UniProtKB-SubCell"/>
</dbReference>
<dbReference type="InterPro" id="IPR038770">
    <property type="entry name" value="Na+/solute_symporter_sf"/>
</dbReference>
<feature type="transmembrane region" description="Helical" evidence="8">
    <location>
        <begin position="99"/>
        <end position="121"/>
    </location>
</feature>
<proteinExistence type="inferred from homology"/>
<evidence type="ECO:0000256" key="7">
    <source>
        <dbReference type="ARBA" id="ARBA00023136"/>
    </source>
</evidence>
<dbReference type="GO" id="GO:0055085">
    <property type="term" value="P:transmembrane transport"/>
    <property type="evidence" value="ECO:0007669"/>
    <property type="project" value="InterPro"/>
</dbReference>
<name>A0A2K2FHZ4_9CLOT</name>
<evidence type="ECO:0000256" key="6">
    <source>
        <dbReference type="ARBA" id="ARBA00022989"/>
    </source>
</evidence>